<evidence type="ECO:0000259" key="6">
    <source>
        <dbReference type="PROSITE" id="PS50048"/>
    </source>
</evidence>
<dbReference type="SMART" id="SM00066">
    <property type="entry name" value="GAL4"/>
    <property type="match status" value="1"/>
</dbReference>
<feature type="compositionally biased region" description="Polar residues" evidence="5">
    <location>
        <begin position="10"/>
        <end position="19"/>
    </location>
</feature>
<dbReference type="Gene3D" id="4.10.240.10">
    <property type="entry name" value="Zn(2)-C6 fungal-type DNA-binding domain"/>
    <property type="match status" value="1"/>
</dbReference>
<feature type="region of interest" description="Disordered" evidence="5">
    <location>
        <begin position="1"/>
        <end position="22"/>
    </location>
</feature>
<sequence>MPSQPPDTPHGSSLTSSQDAELPTRRVNRSCLECTRRKVKCDGRLPCASCVYYRSPDACAYRQRLKRNAVSRSTFDKASEQIQTQSEILDTLFPGIPLSDLKGKGALELLNMLPSTTNPNALAFIHSSRRDGARIPLIQGGAGAEDTVPHQVDADDSAAVSENGEPPVVRRWDETQQQPCSVASDDVNAFGLTTDSQIRSYLGMTSMSAIIRGIFRLCPAAKEHTVRCSKAWAAIPSQPLPPVSYLERDRLKEQRCIDFFFDSVHSITPLLDEEDFRRDYLSGARQDASWKGLLNMVFVMGSIASGSDSLHEYYYRQARSFVNLDSLGAGNLDSLHALCLLGGYYLHYRNSPNMAYSVLGAAHRIAIALGLHREPRQKSTADDPETEAIHQKHIQTRRRTWWSLFCLDTWGAMTHGRPTCGRWDNTTMDTQFPTASSPADHAIISLQASSSFCLICDRMQQRFARSGRLSLEEVISFDQELVQWYESLPPSITEPSSSRQGFQIAREFMRTRYLNARMLLTRSSFLYVAHGHRKNITELPPEPQKLLDSCCSVASETIDAIALYWTPNRVHVWNAAWYLFQACMTPLLAIAVDKNMETSAVDRVAMCRASLAKALESFAEMRPWMRASDRSPDIISALYDALIAEYDQALSTPSVASRSLDMFGWYDDPPFNELDWGTFLGGENISFQTVFPTP</sequence>
<gene>
    <name evidence="7" type="ORF">CLO192961_LOCUS17459</name>
</gene>
<dbReference type="Pfam" id="PF04082">
    <property type="entry name" value="Fungal_trans"/>
    <property type="match status" value="1"/>
</dbReference>
<dbReference type="PANTHER" id="PTHR47424">
    <property type="entry name" value="REGULATORY PROTEIN GAL4"/>
    <property type="match status" value="1"/>
</dbReference>
<reference evidence="7 8" key="1">
    <citation type="submission" date="2019-06" db="EMBL/GenBank/DDBJ databases">
        <authorList>
            <person name="Broberg M."/>
        </authorList>
    </citation>
    <scope>NUCLEOTIDE SEQUENCE [LARGE SCALE GENOMIC DNA]</scope>
</reference>
<keyword evidence="3" id="KW-0804">Transcription</keyword>
<keyword evidence="1" id="KW-0479">Metal-binding</keyword>
<dbReference type="SMART" id="SM00906">
    <property type="entry name" value="Fungal_trans"/>
    <property type="match status" value="1"/>
</dbReference>
<feature type="domain" description="Zn(2)-C6 fungal-type" evidence="6">
    <location>
        <begin position="30"/>
        <end position="61"/>
    </location>
</feature>
<protein>
    <recommendedName>
        <fullName evidence="6">Zn(2)-C6 fungal-type domain-containing protein</fullName>
    </recommendedName>
</protein>
<proteinExistence type="predicted"/>
<evidence type="ECO:0000256" key="2">
    <source>
        <dbReference type="ARBA" id="ARBA00023015"/>
    </source>
</evidence>
<evidence type="ECO:0000256" key="1">
    <source>
        <dbReference type="ARBA" id="ARBA00022723"/>
    </source>
</evidence>
<evidence type="ECO:0000256" key="4">
    <source>
        <dbReference type="ARBA" id="ARBA00023242"/>
    </source>
</evidence>
<dbReference type="CDD" id="cd12148">
    <property type="entry name" value="fungal_TF_MHR"/>
    <property type="match status" value="1"/>
</dbReference>
<keyword evidence="2" id="KW-0805">Transcription regulation</keyword>
<dbReference type="PROSITE" id="PS50048">
    <property type="entry name" value="ZN2_CY6_FUNGAL_2"/>
    <property type="match status" value="1"/>
</dbReference>
<evidence type="ECO:0000313" key="7">
    <source>
        <dbReference type="EMBL" id="VUC20270.1"/>
    </source>
</evidence>
<evidence type="ECO:0000313" key="8">
    <source>
        <dbReference type="Proteomes" id="UP000766486"/>
    </source>
</evidence>
<accession>A0ABY6TPI3</accession>
<name>A0ABY6TPI3_BIOOC</name>
<evidence type="ECO:0000256" key="5">
    <source>
        <dbReference type="SAM" id="MobiDB-lite"/>
    </source>
</evidence>
<dbReference type="InterPro" id="IPR051127">
    <property type="entry name" value="Fungal_SecMet_Regulators"/>
</dbReference>
<dbReference type="SUPFAM" id="SSF57701">
    <property type="entry name" value="Zn2/Cys6 DNA-binding domain"/>
    <property type="match status" value="1"/>
</dbReference>
<dbReference type="CDD" id="cd00067">
    <property type="entry name" value="GAL4"/>
    <property type="match status" value="1"/>
</dbReference>
<comment type="caution">
    <text evidence="7">The sequence shown here is derived from an EMBL/GenBank/DDBJ whole genome shotgun (WGS) entry which is preliminary data.</text>
</comment>
<keyword evidence="4" id="KW-0539">Nucleus</keyword>
<evidence type="ECO:0000256" key="3">
    <source>
        <dbReference type="ARBA" id="ARBA00023163"/>
    </source>
</evidence>
<dbReference type="InterPro" id="IPR007219">
    <property type="entry name" value="XnlR_reg_dom"/>
</dbReference>
<organism evidence="7 8">
    <name type="scientific">Bionectria ochroleuca</name>
    <name type="common">Gliocladium roseum</name>
    <dbReference type="NCBI Taxonomy" id="29856"/>
    <lineage>
        <taxon>Eukaryota</taxon>
        <taxon>Fungi</taxon>
        <taxon>Dikarya</taxon>
        <taxon>Ascomycota</taxon>
        <taxon>Pezizomycotina</taxon>
        <taxon>Sordariomycetes</taxon>
        <taxon>Hypocreomycetidae</taxon>
        <taxon>Hypocreales</taxon>
        <taxon>Bionectriaceae</taxon>
        <taxon>Clonostachys</taxon>
    </lineage>
</organism>
<dbReference type="PROSITE" id="PS00463">
    <property type="entry name" value="ZN2_CY6_FUNGAL_1"/>
    <property type="match status" value="1"/>
</dbReference>
<dbReference type="PANTHER" id="PTHR47424:SF5">
    <property type="entry name" value="ZN(II)2CYS6 TRANSCRIPTION FACTOR (EUROFUNG)"/>
    <property type="match status" value="1"/>
</dbReference>
<keyword evidence="8" id="KW-1185">Reference proteome</keyword>
<dbReference type="InterPro" id="IPR001138">
    <property type="entry name" value="Zn2Cys6_DnaBD"/>
</dbReference>
<dbReference type="EMBL" id="CABFNS010000090">
    <property type="protein sequence ID" value="VUC20270.1"/>
    <property type="molecule type" value="Genomic_DNA"/>
</dbReference>
<dbReference type="Proteomes" id="UP000766486">
    <property type="component" value="Unassembled WGS sequence"/>
</dbReference>
<dbReference type="Pfam" id="PF00172">
    <property type="entry name" value="Zn_clus"/>
    <property type="match status" value="1"/>
</dbReference>
<dbReference type="InterPro" id="IPR036864">
    <property type="entry name" value="Zn2-C6_fun-type_DNA-bd_sf"/>
</dbReference>